<evidence type="ECO:0000256" key="1">
    <source>
        <dbReference type="ARBA" id="ARBA00022729"/>
    </source>
</evidence>
<reference evidence="3 4" key="1">
    <citation type="submission" date="2018-02" db="EMBL/GenBank/DDBJ databases">
        <title>Genomic Encyclopedia of Archaeal and Bacterial Type Strains, Phase II (KMG-II): from individual species to whole genera.</title>
        <authorList>
            <person name="Goeker M."/>
        </authorList>
    </citation>
    <scope>NUCLEOTIDE SEQUENCE [LARGE SCALE GENOMIC DNA]</scope>
    <source>
        <strain evidence="3 4">DSM 21165</strain>
    </source>
</reference>
<protein>
    <submittedName>
        <fullName evidence="3">Putative secreted protein (Por secretion system target)</fullName>
    </submittedName>
</protein>
<comment type="caution">
    <text evidence="3">The sequence shown here is derived from an EMBL/GenBank/DDBJ whole genome shotgun (WGS) entry which is preliminary data.</text>
</comment>
<proteinExistence type="predicted"/>
<keyword evidence="1" id="KW-0732">Signal</keyword>
<dbReference type="InterPro" id="IPR026444">
    <property type="entry name" value="Secre_tail"/>
</dbReference>
<dbReference type="Proteomes" id="UP000251545">
    <property type="component" value="Unassembled WGS sequence"/>
</dbReference>
<organism evidence="3 4">
    <name type="scientific">Jejuia pallidilutea</name>
    <dbReference type="NCBI Taxonomy" id="504487"/>
    <lineage>
        <taxon>Bacteria</taxon>
        <taxon>Pseudomonadati</taxon>
        <taxon>Bacteroidota</taxon>
        <taxon>Flavobacteriia</taxon>
        <taxon>Flavobacteriales</taxon>
        <taxon>Flavobacteriaceae</taxon>
        <taxon>Jejuia</taxon>
    </lineage>
</organism>
<feature type="domain" description="Secretion system C-terminal sorting" evidence="2">
    <location>
        <begin position="419"/>
        <end position="493"/>
    </location>
</feature>
<evidence type="ECO:0000259" key="2">
    <source>
        <dbReference type="Pfam" id="PF18962"/>
    </source>
</evidence>
<dbReference type="Pfam" id="PF18962">
    <property type="entry name" value="Por_Secre_tail"/>
    <property type="match status" value="1"/>
</dbReference>
<dbReference type="EMBL" id="PVEO01000009">
    <property type="protein sequence ID" value="PQV46619.1"/>
    <property type="molecule type" value="Genomic_DNA"/>
</dbReference>
<gene>
    <name evidence="3" type="ORF">CLV33_109117</name>
</gene>
<evidence type="ECO:0000313" key="3">
    <source>
        <dbReference type="EMBL" id="PQV46619.1"/>
    </source>
</evidence>
<accession>A0A362X1A5</accession>
<dbReference type="RefSeq" id="WP_146109747.1">
    <property type="nucleotide sequence ID" value="NZ_PVEO01000009.1"/>
</dbReference>
<sequence>ADTVTLTGDSVTISATADGNINIPDGYSKLFVLTSGEGLVIEAVGAEPSFAVEAAGRYTIHTLVYDGRADSANFLDLGVVELGATTGVDVLNLVASAGICASLDAAGAPIMVESCTADAGTLTADADTVTLTGDSVTISAMADGNINIPDGYSKLFVLTSGENLVIEQVGAEPSFAVEAAGRYTIHTLVYDGRTDSSNFLDLGVVEFGATTGVDVLNLVASAGICASLDAAGAPIMVEENEVVCDASSGKMYSQKPVQCLSRGEATIAAKFYQQPHIPEGYQQLYVLTEAYSLTILQVSASPEFTVSHQGFYRIHSLVYSPETLDLSVVQFGKTTGFDVLNLIEANNICASLHVRGAINLVIGSKWFCYFFNKYRAHHWNKKSGKGPNDDDLAGYIDAYSSYDEFEASFINQNDEVRFYPNPVVDNLNVEIRLFDNEEMDYNVMDVRGRMIMSGSAEALKSGKFTLNTNQFAKGMYIVNFVSEFRTVTKKIIIEK</sequence>
<feature type="non-terminal residue" evidence="3">
    <location>
        <position position="1"/>
    </location>
</feature>
<name>A0A362X1A5_9FLAO</name>
<dbReference type="AlphaFoldDB" id="A0A362X1A5"/>
<dbReference type="NCBIfam" id="TIGR04183">
    <property type="entry name" value="Por_Secre_tail"/>
    <property type="match status" value="1"/>
</dbReference>
<evidence type="ECO:0000313" key="4">
    <source>
        <dbReference type="Proteomes" id="UP000251545"/>
    </source>
</evidence>